<evidence type="ECO:0000313" key="1">
    <source>
        <dbReference type="EMBL" id="KAJ2792929.1"/>
    </source>
</evidence>
<keyword evidence="2" id="KW-1185">Reference proteome</keyword>
<proteinExistence type="predicted"/>
<evidence type="ECO:0000313" key="2">
    <source>
        <dbReference type="Proteomes" id="UP001140087"/>
    </source>
</evidence>
<protein>
    <submittedName>
        <fullName evidence="1">Uncharacterized protein</fullName>
    </submittedName>
</protein>
<comment type="caution">
    <text evidence="1">The sequence shown here is derived from an EMBL/GenBank/DDBJ whole genome shotgun (WGS) entry which is preliminary data.</text>
</comment>
<organism evidence="1 2">
    <name type="scientific">Coemansia helicoidea</name>
    <dbReference type="NCBI Taxonomy" id="1286919"/>
    <lineage>
        <taxon>Eukaryota</taxon>
        <taxon>Fungi</taxon>
        <taxon>Fungi incertae sedis</taxon>
        <taxon>Zoopagomycota</taxon>
        <taxon>Kickxellomycotina</taxon>
        <taxon>Kickxellomycetes</taxon>
        <taxon>Kickxellales</taxon>
        <taxon>Kickxellaceae</taxon>
        <taxon>Coemansia</taxon>
    </lineage>
</organism>
<dbReference type="Proteomes" id="UP001140087">
    <property type="component" value="Unassembled WGS sequence"/>
</dbReference>
<reference evidence="1" key="1">
    <citation type="submission" date="2022-07" db="EMBL/GenBank/DDBJ databases">
        <title>Phylogenomic reconstructions and comparative analyses of Kickxellomycotina fungi.</title>
        <authorList>
            <person name="Reynolds N.K."/>
            <person name="Stajich J.E."/>
            <person name="Barry K."/>
            <person name="Grigoriev I.V."/>
            <person name="Crous P."/>
            <person name="Smith M.E."/>
        </authorList>
    </citation>
    <scope>NUCLEOTIDE SEQUENCE</scope>
    <source>
        <strain evidence="1">BCRC 34780</strain>
    </source>
</reference>
<sequence>YRADCAQWVQYPVQPVCGHLHPHVSQRHLGAGGDADAAQAATAAAAEPAAGADAGAAAAVGSAAVWDAGKDVPVAAGAAAAPVYRVSGGRAVQRVPDVLCRRGRAVVRRQQGCQLQGGDGGDDVLQPAVCFCAGAGLRPPAPGHLHQRQPRAALRAAVPPRGPGDRAGARHAAADHKQLRVDGRRPRVGPEPVRVLPHAPDRGPRRRAGRGPRPGRDEEGAGSHVGHRVCRRDADCRVLRGGGRLGGHPAGAQAHRAEAPWKGAEPDRGAGDAAARVPAHGRAGGPANAAVPGDDLCWPCARGHLRHGDAVARATPDAGKHGAGCRRHARRQGPRPPVPGVPRNAGHGGRYHAAVPAAGAADPTDAAHDVPAAPRRAQPSGHNKVPAQTADIGALAVGPPAADCAQPRRAHSGVVPDAAGL</sequence>
<accession>A0ACC1KQM1</accession>
<name>A0ACC1KQM1_9FUNG</name>
<dbReference type="EMBL" id="JANBUN010003080">
    <property type="protein sequence ID" value="KAJ2792929.1"/>
    <property type="molecule type" value="Genomic_DNA"/>
</dbReference>
<feature type="non-terminal residue" evidence="1">
    <location>
        <position position="421"/>
    </location>
</feature>
<feature type="non-terminal residue" evidence="1">
    <location>
        <position position="1"/>
    </location>
</feature>
<gene>
    <name evidence="1" type="ORF">H4R21_006100</name>
</gene>